<dbReference type="AlphaFoldDB" id="A0A9N9ZA27"/>
<dbReference type="EMBL" id="CABFOC020000042">
    <property type="protein sequence ID" value="CAH0051658.1"/>
    <property type="molecule type" value="Genomic_DNA"/>
</dbReference>
<dbReference type="Proteomes" id="UP000775872">
    <property type="component" value="Unassembled WGS sequence"/>
</dbReference>
<dbReference type="OrthoDB" id="2019149at2759"/>
<evidence type="ECO:0000256" key="6">
    <source>
        <dbReference type="ARBA" id="ARBA00022525"/>
    </source>
</evidence>
<keyword evidence="13" id="KW-0119">Carbohydrate metabolism</keyword>
<evidence type="ECO:0000256" key="1">
    <source>
        <dbReference type="ARBA" id="ARBA00004613"/>
    </source>
</evidence>
<evidence type="ECO:0000313" key="18">
    <source>
        <dbReference type="Proteomes" id="UP000775872"/>
    </source>
</evidence>
<feature type="region of interest" description="Disordered" evidence="14">
    <location>
        <begin position="421"/>
        <end position="461"/>
    </location>
</feature>
<gene>
    <name evidence="17" type="ORF">CSOL1703_00014308</name>
</gene>
<evidence type="ECO:0000256" key="2">
    <source>
        <dbReference type="ARBA" id="ARBA00005184"/>
    </source>
</evidence>
<comment type="catalytic activity">
    <reaction evidence="11">
        <text>[(1-&gt;4)-alpha-D-galacturonosyl methyl ester](n) + n H2O = [(1-&gt;4)-alpha-D-galacturonosyl](n) + n methanol + n H(+)</text>
        <dbReference type="Rhea" id="RHEA:22380"/>
        <dbReference type="Rhea" id="RHEA-COMP:14570"/>
        <dbReference type="Rhea" id="RHEA-COMP:14573"/>
        <dbReference type="ChEBI" id="CHEBI:15377"/>
        <dbReference type="ChEBI" id="CHEBI:15378"/>
        <dbReference type="ChEBI" id="CHEBI:17790"/>
        <dbReference type="ChEBI" id="CHEBI:140522"/>
        <dbReference type="ChEBI" id="CHEBI:140523"/>
        <dbReference type="EC" id="3.1.1.11"/>
    </reaction>
</comment>
<feature type="compositionally biased region" description="Polar residues" evidence="14">
    <location>
        <begin position="329"/>
        <end position="339"/>
    </location>
</feature>
<evidence type="ECO:0000256" key="4">
    <source>
        <dbReference type="ARBA" id="ARBA00010980"/>
    </source>
</evidence>
<dbReference type="InterPro" id="IPR011050">
    <property type="entry name" value="Pectin_lyase_fold/virulence"/>
</dbReference>
<accession>A0A9N9ZA27</accession>
<dbReference type="PANTHER" id="PTHR31321:SF127">
    <property type="entry name" value="PECTINESTERASE"/>
    <property type="match status" value="1"/>
</dbReference>
<dbReference type="FunFam" id="2.160.20.10:FF:000014">
    <property type="entry name" value="Pectinesterase"/>
    <property type="match status" value="1"/>
</dbReference>
<evidence type="ECO:0000256" key="10">
    <source>
        <dbReference type="ARBA" id="ARBA00023239"/>
    </source>
</evidence>
<evidence type="ECO:0000256" key="9">
    <source>
        <dbReference type="ARBA" id="ARBA00023085"/>
    </source>
</evidence>
<name>A0A9N9ZA27_9HYPO</name>
<feature type="signal peptide" evidence="15">
    <location>
        <begin position="1"/>
        <end position="18"/>
    </location>
</feature>
<keyword evidence="10 13" id="KW-0456">Lyase</keyword>
<keyword evidence="13" id="KW-0624">Polysaccharide degradation</keyword>
<dbReference type="Pfam" id="PF01095">
    <property type="entry name" value="Pectinesterase"/>
    <property type="match status" value="1"/>
</dbReference>
<evidence type="ECO:0000256" key="14">
    <source>
        <dbReference type="SAM" id="MobiDB-lite"/>
    </source>
</evidence>
<feature type="compositionally biased region" description="Low complexity" evidence="14">
    <location>
        <begin position="421"/>
        <end position="442"/>
    </location>
</feature>
<dbReference type="PANTHER" id="PTHR31321">
    <property type="entry name" value="ACYL-COA THIOESTER HYDROLASE YBHC-RELATED"/>
    <property type="match status" value="1"/>
</dbReference>
<feature type="chain" id="PRO_5040511973" description="pectinesterase" evidence="15">
    <location>
        <begin position="19"/>
        <end position="763"/>
    </location>
</feature>
<evidence type="ECO:0000256" key="3">
    <source>
        <dbReference type="ARBA" id="ARBA00008891"/>
    </source>
</evidence>
<dbReference type="GO" id="GO:0045490">
    <property type="term" value="P:pectin catabolic process"/>
    <property type="evidence" value="ECO:0007669"/>
    <property type="project" value="TreeGrafter"/>
</dbReference>
<dbReference type="EC" id="3.1.1.11" evidence="5"/>
<dbReference type="GO" id="GO:0042545">
    <property type="term" value="P:cell wall modification"/>
    <property type="evidence" value="ECO:0007669"/>
    <property type="project" value="InterPro"/>
</dbReference>
<evidence type="ECO:0000313" key="17">
    <source>
        <dbReference type="EMBL" id="CAH0051658.1"/>
    </source>
</evidence>
<dbReference type="Pfam" id="PF00544">
    <property type="entry name" value="Pectate_lyase_4"/>
    <property type="match status" value="1"/>
</dbReference>
<reference evidence="17" key="1">
    <citation type="submission" date="2021-10" db="EMBL/GenBank/DDBJ databases">
        <authorList>
            <person name="Piombo E."/>
        </authorList>
    </citation>
    <scope>NUCLEOTIDE SEQUENCE</scope>
</reference>
<dbReference type="InterPro" id="IPR033131">
    <property type="entry name" value="Pectinesterase_Asp_AS"/>
</dbReference>
<dbReference type="InterPro" id="IPR000070">
    <property type="entry name" value="Pectinesterase_cat"/>
</dbReference>
<sequence length="763" mass="80380">MIYTTLLIALSLVTGTFGAARTSPPSGAIVVAKSGGDYKTIQEAVNAASASEAVIFIQPGTYEEQVLIASGAGALTIYGYTEDDQDYSKNEVILTHSLGADEAGNNDASGTLRAKNDGLKVYNVNIENSRGKGIQAIALSAYGSEQGYYGCQFLGYQDTILTSKGNHYFHGCYIQGATDFIFGQDSIAWFESCTIGISASGYITANGRDEASNPGWYVINKATVKALSGVKDGATYLGRPWREYARVVFQNSDLGAVVNSAGWSTWGSTPTDNVYYGEFGNTGEGASGTRASFSKKLDSAVSVGDILGSTSWLDSSYIGGDSSGGNDDNQTATSSAVEKSSTISSTAATVSTVTTRSTVTKPSAIATASTVTTSSTSANRKCGAATTLQTVTRQTSASKVEGDATSVVSATSSAASATSSAASATSSAASATSATPRASATPGADDCSGTPDGFASLNGGTTGGAGGEVVTVSTQADLEKYAKESAKYIIKVKGVITITPKGTEIKVSSDKTIVGIGNDAEINEGGFNLQNQRNVIFRNIKIGNTYVEGDDEGKTQDWDGIQMDNCTNIWIDHVHLEKGGDGLIDSRKDTTFLTVSWSILRNHNKAFGIGNTPQAKLLLYSSVHDANYELGWTDNVVAEMTIHHNFFDQTKQRNPSVDNVKYAHLYNNYLVGQTSYGHYARGQTEMRMENCYFKKVKNPITSDSTAKLYATGNKFDGTSGTQAKNTGTVFDPSEFYEYTVDAVEEVPDIVSEGAGRQASICPS</sequence>
<feature type="domain" description="Pectate lyase" evidence="16">
    <location>
        <begin position="465"/>
        <end position="699"/>
    </location>
</feature>
<feature type="compositionally biased region" description="Low complexity" evidence="14">
    <location>
        <begin position="340"/>
        <end position="359"/>
    </location>
</feature>
<evidence type="ECO:0000256" key="8">
    <source>
        <dbReference type="ARBA" id="ARBA00022801"/>
    </source>
</evidence>
<evidence type="ECO:0000256" key="7">
    <source>
        <dbReference type="ARBA" id="ARBA00022729"/>
    </source>
</evidence>
<evidence type="ECO:0000259" key="16">
    <source>
        <dbReference type="SMART" id="SM00656"/>
    </source>
</evidence>
<dbReference type="Gene3D" id="2.160.20.10">
    <property type="entry name" value="Single-stranded right-handed beta-helix, Pectin lyase-like"/>
    <property type="match status" value="2"/>
</dbReference>
<dbReference type="PROSITE" id="PS00503">
    <property type="entry name" value="PECTINESTERASE_2"/>
    <property type="match status" value="1"/>
</dbReference>
<keyword evidence="7 15" id="KW-0732">Signal</keyword>
<organism evidence="17 18">
    <name type="scientific">Clonostachys solani</name>
    <dbReference type="NCBI Taxonomy" id="160281"/>
    <lineage>
        <taxon>Eukaryota</taxon>
        <taxon>Fungi</taxon>
        <taxon>Dikarya</taxon>
        <taxon>Ascomycota</taxon>
        <taxon>Pezizomycotina</taxon>
        <taxon>Sordariomycetes</taxon>
        <taxon>Hypocreomycetidae</taxon>
        <taxon>Hypocreales</taxon>
        <taxon>Bionectriaceae</taxon>
        <taxon>Clonostachys</taxon>
    </lineage>
</organism>
<dbReference type="SMART" id="SM00656">
    <property type="entry name" value="Amb_all"/>
    <property type="match status" value="1"/>
</dbReference>
<dbReference type="GO" id="GO:0016829">
    <property type="term" value="F:lyase activity"/>
    <property type="evidence" value="ECO:0007669"/>
    <property type="project" value="UniProtKB-KW"/>
</dbReference>
<dbReference type="GO" id="GO:0005576">
    <property type="term" value="C:extracellular region"/>
    <property type="evidence" value="ECO:0007669"/>
    <property type="project" value="UniProtKB-SubCell"/>
</dbReference>
<keyword evidence="8" id="KW-0378">Hydrolase</keyword>
<comment type="caution">
    <text evidence="17">The sequence shown here is derived from an EMBL/GenBank/DDBJ whole genome shotgun (WGS) entry which is preliminary data.</text>
</comment>
<proteinExistence type="inferred from homology"/>
<dbReference type="InterPro" id="IPR012334">
    <property type="entry name" value="Pectin_lyas_fold"/>
</dbReference>
<dbReference type="SUPFAM" id="SSF51126">
    <property type="entry name" value="Pectin lyase-like"/>
    <property type="match status" value="2"/>
</dbReference>
<keyword evidence="9" id="KW-0063">Aspartyl esterase</keyword>
<dbReference type="InterPro" id="IPR002022">
    <property type="entry name" value="Pec_lyase"/>
</dbReference>
<dbReference type="GO" id="GO:0030599">
    <property type="term" value="F:pectinesterase activity"/>
    <property type="evidence" value="ECO:0007669"/>
    <property type="project" value="UniProtKB-EC"/>
</dbReference>
<comment type="pathway">
    <text evidence="2">Glycan metabolism; pectin degradation; 2-dehydro-3-deoxy-D-gluconate from pectin: step 1/5.</text>
</comment>
<evidence type="ECO:0000256" key="15">
    <source>
        <dbReference type="SAM" id="SignalP"/>
    </source>
</evidence>
<protein>
    <recommendedName>
        <fullName evidence="5">pectinesterase</fullName>
        <ecNumber evidence="5">3.1.1.11</ecNumber>
    </recommendedName>
</protein>
<feature type="active site" evidence="12">
    <location>
        <position position="179"/>
    </location>
</feature>
<keyword evidence="6 13" id="KW-0964">Secreted</keyword>
<keyword evidence="18" id="KW-1185">Reference proteome</keyword>
<comment type="subcellular location">
    <subcellularLocation>
        <location evidence="1 13">Secreted</location>
    </subcellularLocation>
</comment>
<feature type="region of interest" description="Disordered" evidence="14">
    <location>
        <begin position="320"/>
        <end position="359"/>
    </location>
</feature>
<evidence type="ECO:0000256" key="5">
    <source>
        <dbReference type="ARBA" id="ARBA00013229"/>
    </source>
</evidence>
<evidence type="ECO:0000256" key="11">
    <source>
        <dbReference type="ARBA" id="ARBA00047928"/>
    </source>
</evidence>
<evidence type="ECO:0000256" key="13">
    <source>
        <dbReference type="RuleBase" id="RU361173"/>
    </source>
</evidence>
<evidence type="ECO:0000256" key="12">
    <source>
        <dbReference type="PROSITE-ProRule" id="PRU10040"/>
    </source>
</evidence>
<comment type="similarity">
    <text evidence="4 13">Belongs to the polysaccharide lyase 1 family.</text>
</comment>
<comment type="similarity">
    <text evidence="3">Belongs to the pectinesterase family.</text>
</comment>